<keyword evidence="1" id="KW-0808">Transferase</keyword>
<protein>
    <submittedName>
        <fullName evidence="1">Nucleoside/nucleotide kinase family protein</fullName>
    </submittedName>
</protein>
<dbReference type="PANTHER" id="PTHR10285">
    <property type="entry name" value="URIDINE KINASE"/>
    <property type="match status" value="1"/>
</dbReference>
<proteinExistence type="predicted"/>
<comment type="caution">
    <text evidence="1">The sequence shown here is derived from an EMBL/GenBank/DDBJ whole genome shotgun (WGS) entry which is preliminary data.</text>
</comment>
<reference evidence="1 2" key="1">
    <citation type="journal article" date="2017" name="Nat. Commun.">
        <title>In situ click chemistry generation of cyclooxygenase-2 inhibitors.</title>
        <authorList>
            <person name="Bhardwaj A."/>
            <person name="Kaur J."/>
            <person name="Wuest M."/>
            <person name="Wuest F."/>
        </authorList>
    </citation>
    <scope>NUCLEOTIDE SEQUENCE [LARGE SCALE GENOMIC DNA]</scope>
    <source>
        <strain evidence="1">S2_012_000_R3_94</strain>
    </source>
</reference>
<gene>
    <name evidence="1" type="ORF">DI616_03785</name>
</gene>
<name>A0A533IBS2_PARDE</name>
<dbReference type="Gene3D" id="3.40.50.300">
    <property type="entry name" value="P-loop containing nucleotide triphosphate hydrolases"/>
    <property type="match status" value="1"/>
</dbReference>
<dbReference type="InterPro" id="IPR027417">
    <property type="entry name" value="P-loop_NTPase"/>
</dbReference>
<dbReference type="AlphaFoldDB" id="A0A533IBS2"/>
<dbReference type="PRINTS" id="PR00988">
    <property type="entry name" value="URIDINKINASE"/>
</dbReference>
<accession>A0A533IBS2</accession>
<evidence type="ECO:0000313" key="2">
    <source>
        <dbReference type="Proteomes" id="UP000315344"/>
    </source>
</evidence>
<dbReference type="Proteomes" id="UP000315344">
    <property type="component" value="Unassembled WGS sequence"/>
</dbReference>
<sequence length="203" mass="21577">MSVTITRAELLERLGALPAGRRNIVAIAGAPASGKSTLAEGLASDLPGAAVLPMDGFHYDDAVLAEWGLRPRKGSPPTFDVDGLAHMLARLAADDGRPVAVPVFDRKLEISRAGARIIGPDVRLILCEGNYLLLDDPAWAPLLPHFDLTVMLETPLPEIEARLLARWQGQPDGGTKVADNDLPNARLVVEQSRAADLVLNGTG</sequence>
<dbReference type="EMBL" id="VAFL01000002">
    <property type="protein sequence ID" value="TKW68231.1"/>
    <property type="molecule type" value="Genomic_DNA"/>
</dbReference>
<dbReference type="GO" id="GO:0016301">
    <property type="term" value="F:kinase activity"/>
    <property type="evidence" value="ECO:0007669"/>
    <property type="project" value="UniProtKB-KW"/>
</dbReference>
<organism evidence="1 2">
    <name type="scientific">Paracoccus denitrificans</name>
    <dbReference type="NCBI Taxonomy" id="266"/>
    <lineage>
        <taxon>Bacteria</taxon>
        <taxon>Pseudomonadati</taxon>
        <taxon>Pseudomonadota</taxon>
        <taxon>Alphaproteobacteria</taxon>
        <taxon>Rhodobacterales</taxon>
        <taxon>Paracoccaceae</taxon>
        <taxon>Paracoccus</taxon>
    </lineage>
</organism>
<dbReference type="SUPFAM" id="SSF52540">
    <property type="entry name" value="P-loop containing nucleoside triphosphate hydrolases"/>
    <property type="match status" value="1"/>
</dbReference>
<evidence type="ECO:0000313" key="1">
    <source>
        <dbReference type="EMBL" id="TKW68231.1"/>
    </source>
</evidence>
<keyword evidence="1" id="KW-0418">Kinase</keyword>